<sequence>MASLIHCPHCGVRPRDEFTIKGDATVHRPAVEASDKDWADYVFIRTNPVGLHKEYWQHLAGCRRWLIVERDTVTHEVFSVSDAQATYVGGEA</sequence>
<evidence type="ECO:0000313" key="1">
    <source>
        <dbReference type="EMBL" id="MBL0372336.1"/>
    </source>
</evidence>
<organism evidence="1 2">
    <name type="scientific">Rhizobium setariae</name>
    <dbReference type="NCBI Taxonomy" id="2801340"/>
    <lineage>
        <taxon>Bacteria</taxon>
        <taxon>Pseudomonadati</taxon>
        <taxon>Pseudomonadota</taxon>
        <taxon>Alphaproteobacteria</taxon>
        <taxon>Hyphomicrobiales</taxon>
        <taxon>Rhizobiaceae</taxon>
        <taxon>Rhizobium/Agrobacterium group</taxon>
        <taxon>Rhizobium</taxon>
    </lineage>
</organism>
<dbReference type="Proteomes" id="UP000633219">
    <property type="component" value="Unassembled WGS sequence"/>
</dbReference>
<proteinExistence type="predicted"/>
<dbReference type="EMBL" id="JAEQNC010000005">
    <property type="protein sequence ID" value="MBL0372336.1"/>
    <property type="molecule type" value="Genomic_DNA"/>
</dbReference>
<dbReference type="Pfam" id="PF04267">
    <property type="entry name" value="SoxD"/>
    <property type="match status" value="1"/>
</dbReference>
<keyword evidence="2" id="KW-1185">Reference proteome</keyword>
<comment type="caution">
    <text evidence="1">The sequence shown here is derived from an EMBL/GenBank/DDBJ whole genome shotgun (WGS) entry which is preliminary data.</text>
</comment>
<dbReference type="GO" id="GO:0008115">
    <property type="term" value="F:sarcosine oxidase activity"/>
    <property type="evidence" value="ECO:0007669"/>
    <property type="project" value="InterPro"/>
</dbReference>
<dbReference type="GO" id="GO:0046653">
    <property type="term" value="P:tetrahydrofolate metabolic process"/>
    <property type="evidence" value="ECO:0007669"/>
    <property type="project" value="InterPro"/>
</dbReference>
<protein>
    <submittedName>
        <fullName evidence="1">Sarcosine oxidase subunit delta</fullName>
    </submittedName>
</protein>
<evidence type="ECO:0000313" key="2">
    <source>
        <dbReference type="Proteomes" id="UP000633219"/>
    </source>
</evidence>
<name>A0A937CM41_9HYPH</name>
<dbReference type="RefSeq" id="WP_201656901.1">
    <property type="nucleotide sequence ID" value="NZ_JAEQNC010000005.1"/>
</dbReference>
<gene>
    <name evidence="1" type="ORF">JJB09_09875</name>
</gene>
<dbReference type="InterPro" id="IPR006279">
    <property type="entry name" value="SoxD"/>
</dbReference>
<reference evidence="1" key="1">
    <citation type="submission" date="2021-01" db="EMBL/GenBank/DDBJ databases">
        <title>Rhizobium sp. strain KVB221 16S ribosomal RNA gene Genome sequencing and assembly.</title>
        <authorList>
            <person name="Kang M."/>
        </authorList>
    </citation>
    <scope>NUCLEOTIDE SEQUENCE</scope>
    <source>
        <strain evidence="1">KVB221</strain>
    </source>
</reference>
<dbReference type="Gene3D" id="3.30.2270.10">
    <property type="entry name" value="Folate-binding superfamily"/>
    <property type="match status" value="1"/>
</dbReference>
<dbReference type="AlphaFoldDB" id="A0A937CM41"/>
<dbReference type="InterPro" id="IPR038561">
    <property type="entry name" value="SoxD_sf"/>
</dbReference>
<accession>A0A937CM41</accession>